<reference evidence="1" key="1">
    <citation type="submission" date="2021-09" db="EMBL/GenBank/DDBJ databases">
        <title>Genome analysis of Fictibacillus sp. KIGAM418 isolated from marine sediment.</title>
        <authorList>
            <person name="Seo M.-J."/>
            <person name="Cho E.-S."/>
            <person name="Hwang C.Y."/>
        </authorList>
    </citation>
    <scope>NUCLEOTIDE SEQUENCE</scope>
    <source>
        <strain evidence="1">KIGAM418</strain>
    </source>
</reference>
<dbReference type="Proteomes" id="UP001139011">
    <property type="component" value="Unassembled WGS sequence"/>
</dbReference>
<evidence type="ECO:0000313" key="2">
    <source>
        <dbReference type="Proteomes" id="UP001139011"/>
    </source>
</evidence>
<evidence type="ECO:0000313" key="1">
    <source>
        <dbReference type="EMBL" id="MCK6258983.1"/>
    </source>
</evidence>
<proteinExistence type="predicted"/>
<sequence length="72" mass="8117">MENDALFSHVKSMIVSSTKVPKCMAVSTVKVADLYGVKPMEIEQGLNALVDEGRLKREKLNDYPNYEVYLLP</sequence>
<name>A0A9X1XG41_9BACL</name>
<dbReference type="AlphaFoldDB" id="A0A9X1XG41"/>
<keyword evidence="2" id="KW-1185">Reference proteome</keyword>
<gene>
    <name evidence="1" type="ORF">LCY76_20640</name>
</gene>
<organism evidence="1 2">
    <name type="scientific">Fictibacillus marinisediminis</name>
    <dbReference type="NCBI Taxonomy" id="2878389"/>
    <lineage>
        <taxon>Bacteria</taxon>
        <taxon>Bacillati</taxon>
        <taxon>Bacillota</taxon>
        <taxon>Bacilli</taxon>
        <taxon>Bacillales</taxon>
        <taxon>Fictibacillaceae</taxon>
        <taxon>Fictibacillus</taxon>
    </lineage>
</organism>
<protein>
    <submittedName>
        <fullName evidence="1">Uncharacterized protein</fullName>
    </submittedName>
</protein>
<accession>A0A9X1XG41</accession>
<dbReference type="RefSeq" id="WP_248254206.1">
    <property type="nucleotide sequence ID" value="NZ_JAIWJX010000002.1"/>
</dbReference>
<dbReference type="EMBL" id="JAIWJX010000002">
    <property type="protein sequence ID" value="MCK6258983.1"/>
    <property type="molecule type" value="Genomic_DNA"/>
</dbReference>
<comment type="caution">
    <text evidence="1">The sequence shown here is derived from an EMBL/GenBank/DDBJ whole genome shotgun (WGS) entry which is preliminary data.</text>
</comment>